<comment type="similarity">
    <text evidence="1">Belongs to the thioredoxin family. DsbA subfamily.</text>
</comment>
<feature type="domain" description="Thioredoxin" evidence="8">
    <location>
        <begin position="94"/>
        <end position="298"/>
    </location>
</feature>
<evidence type="ECO:0000259" key="8">
    <source>
        <dbReference type="PROSITE" id="PS51352"/>
    </source>
</evidence>
<reference evidence="9 10" key="1">
    <citation type="submission" date="2019-07" db="EMBL/GenBank/DDBJ databases">
        <title>Whole genome shotgun sequence of Actinotalea fermentans NBRC 105374.</title>
        <authorList>
            <person name="Hosoyama A."/>
            <person name="Uohara A."/>
            <person name="Ohji S."/>
            <person name="Ichikawa N."/>
        </authorList>
    </citation>
    <scope>NUCLEOTIDE SEQUENCE [LARGE SCALE GENOMIC DNA]</scope>
    <source>
        <strain evidence="9 10">NBRC 105374</strain>
    </source>
</reference>
<evidence type="ECO:0000256" key="7">
    <source>
        <dbReference type="SAM" id="Phobius"/>
    </source>
</evidence>
<keyword evidence="10" id="KW-1185">Reference proteome</keyword>
<dbReference type="OrthoDB" id="117402at2"/>
<protein>
    <recommendedName>
        <fullName evidence="8">Thioredoxin domain-containing protein</fullName>
    </recommendedName>
</protein>
<dbReference type="SUPFAM" id="SSF52833">
    <property type="entry name" value="Thioredoxin-like"/>
    <property type="match status" value="1"/>
</dbReference>
<evidence type="ECO:0000256" key="5">
    <source>
        <dbReference type="ARBA" id="ARBA00023284"/>
    </source>
</evidence>
<evidence type="ECO:0000313" key="9">
    <source>
        <dbReference type="EMBL" id="GEN81674.1"/>
    </source>
</evidence>
<evidence type="ECO:0000256" key="2">
    <source>
        <dbReference type="ARBA" id="ARBA00022729"/>
    </source>
</evidence>
<dbReference type="AlphaFoldDB" id="A0A511Z2L2"/>
<dbReference type="Proteomes" id="UP000321484">
    <property type="component" value="Unassembled WGS sequence"/>
</dbReference>
<evidence type="ECO:0000256" key="1">
    <source>
        <dbReference type="ARBA" id="ARBA00005791"/>
    </source>
</evidence>
<keyword evidence="4" id="KW-1015">Disulfide bond</keyword>
<feature type="transmembrane region" description="Helical" evidence="7">
    <location>
        <begin position="52"/>
        <end position="72"/>
    </location>
</feature>
<dbReference type="Gene3D" id="3.40.30.10">
    <property type="entry name" value="Glutaredoxin"/>
    <property type="match status" value="1"/>
</dbReference>
<accession>A0A511Z2L2</accession>
<comment type="caution">
    <text evidence="9">The sequence shown here is derived from an EMBL/GenBank/DDBJ whole genome shotgun (WGS) entry which is preliminary data.</text>
</comment>
<name>A0A511Z2L2_9CELL</name>
<keyword evidence="7" id="KW-0812">Transmembrane</keyword>
<feature type="region of interest" description="Disordered" evidence="6">
    <location>
        <begin position="1"/>
        <end position="45"/>
    </location>
</feature>
<dbReference type="EMBL" id="BJYK01000016">
    <property type="protein sequence ID" value="GEN81674.1"/>
    <property type="molecule type" value="Genomic_DNA"/>
</dbReference>
<keyword evidence="7" id="KW-1133">Transmembrane helix</keyword>
<proteinExistence type="inferred from homology"/>
<keyword evidence="7" id="KW-0472">Membrane</keyword>
<evidence type="ECO:0000256" key="4">
    <source>
        <dbReference type="ARBA" id="ARBA00023157"/>
    </source>
</evidence>
<dbReference type="PANTHER" id="PTHR13887">
    <property type="entry name" value="GLUTATHIONE S-TRANSFERASE KAPPA"/>
    <property type="match status" value="1"/>
</dbReference>
<dbReference type="InterPro" id="IPR013766">
    <property type="entry name" value="Thioredoxin_domain"/>
</dbReference>
<dbReference type="GO" id="GO:0016491">
    <property type="term" value="F:oxidoreductase activity"/>
    <property type="evidence" value="ECO:0007669"/>
    <property type="project" value="UniProtKB-KW"/>
</dbReference>
<feature type="region of interest" description="Disordered" evidence="6">
    <location>
        <begin position="76"/>
        <end position="109"/>
    </location>
</feature>
<dbReference type="InterPro" id="IPR012336">
    <property type="entry name" value="Thioredoxin-like_fold"/>
</dbReference>
<feature type="compositionally biased region" description="Pro residues" evidence="6">
    <location>
        <begin position="1"/>
        <end position="18"/>
    </location>
</feature>
<keyword evidence="2" id="KW-0732">Signal</keyword>
<evidence type="ECO:0000256" key="3">
    <source>
        <dbReference type="ARBA" id="ARBA00023002"/>
    </source>
</evidence>
<feature type="compositionally biased region" description="Low complexity" evidence="6">
    <location>
        <begin position="19"/>
        <end position="31"/>
    </location>
</feature>
<dbReference type="PROSITE" id="PS51352">
    <property type="entry name" value="THIOREDOXIN_2"/>
    <property type="match status" value="1"/>
</dbReference>
<evidence type="ECO:0000313" key="10">
    <source>
        <dbReference type="Proteomes" id="UP000321484"/>
    </source>
</evidence>
<dbReference type="Pfam" id="PF13462">
    <property type="entry name" value="Thioredoxin_4"/>
    <property type="match status" value="1"/>
</dbReference>
<gene>
    <name evidence="9" type="ORF">AFE02nite_34080</name>
</gene>
<feature type="compositionally biased region" description="Low complexity" evidence="6">
    <location>
        <begin position="76"/>
        <end position="108"/>
    </location>
</feature>
<dbReference type="RefSeq" id="WP_146820110.1">
    <property type="nucleotide sequence ID" value="NZ_BJYK01000016.1"/>
</dbReference>
<organism evidence="9 10">
    <name type="scientific">Actinotalea fermentans</name>
    <dbReference type="NCBI Taxonomy" id="43671"/>
    <lineage>
        <taxon>Bacteria</taxon>
        <taxon>Bacillati</taxon>
        <taxon>Actinomycetota</taxon>
        <taxon>Actinomycetes</taxon>
        <taxon>Micrococcales</taxon>
        <taxon>Cellulomonadaceae</taxon>
        <taxon>Actinotalea</taxon>
    </lineage>
</organism>
<keyword evidence="3" id="KW-0560">Oxidoreductase</keyword>
<keyword evidence="5" id="KW-0676">Redox-active center</keyword>
<evidence type="ECO:0000256" key="6">
    <source>
        <dbReference type="SAM" id="MobiDB-lite"/>
    </source>
</evidence>
<sequence>MSSAPPPPPAVPGGPTPPGSSAARSQAAQPQLGAQQTWVRPAAPRPPDRRRVVILTALGLVLALLVALVLLLPDGDGSPSAAPSAPSEGAAPSAEPTEPTDAAPAPDDLSPEELQVQRDALFAELVRRDPTDPTAIGAVDAPVVMIMWADFRCGYCAQFALETAPGLAEYVADGRLRIEWRDFPRVTQQSPAIAAAARAAGLQGRFWEFHDRVFIDQGSVEVMGDDYLRAVAGDLGLDVARFDADRASAEVLAAVDADAQQGVAIGVSGTPAFIVNGSPIAGSQPLETFVAVIETELARATT</sequence>
<dbReference type="InterPro" id="IPR036249">
    <property type="entry name" value="Thioredoxin-like_sf"/>
</dbReference>
<dbReference type="PANTHER" id="PTHR13887:SF14">
    <property type="entry name" value="DISULFIDE BOND FORMATION PROTEIN D"/>
    <property type="match status" value="1"/>
</dbReference>